<feature type="chain" id="PRO_5002249017" evidence="2">
    <location>
        <begin position="21"/>
        <end position="579"/>
    </location>
</feature>
<keyword evidence="4" id="KW-1185">Reference proteome</keyword>
<organism evidence="3 4">
    <name type="scientific">Exophiala oligosperma</name>
    <dbReference type="NCBI Taxonomy" id="215243"/>
    <lineage>
        <taxon>Eukaryota</taxon>
        <taxon>Fungi</taxon>
        <taxon>Dikarya</taxon>
        <taxon>Ascomycota</taxon>
        <taxon>Pezizomycotina</taxon>
        <taxon>Eurotiomycetes</taxon>
        <taxon>Chaetothyriomycetidae</taxon>
        <taxon>Chaetothyriales</taxon>
        <taxon>Herpotrichiellaceae</taxon>
        <taxon>Exophiala</taxon>
    </lineage>
</organism>
<evidence type="ECO:0000313" key="3">
    <source>
        <dbReference type="EMBL" id="KIW42041.1"/>
    </source>
</evidence>
<evidence type="ECO:0000256" key="1">
    <source>
        <dbReference type="SAM" id="MobiDB-lite"/>
    </source>
</evidence>
<feature type="region of interest" description="Disordered" evidence="1">
    <location>
        <begin position="423"/>
        <end position="474"/>
    </location>
</feature>
<sequence length="579" mass="60466">MHFSLGLLAASSLAVAIASAEAPTATTIETPHPGPPPPVLQNTTVINETIIEICPPPPTVFFNVTDYVPITETATTTVTAVTTATYIDTTTQPITIFQTIISTTVVTATSTVTTTETETETDTETSTTTTTTLSISPTTDTATITNTATDTTTDTLTETTSTTNTATELISEYLTTEQVTSITLCPTRIANPTYTANEPYPTDWTWGCPPGWLCRPQRQNCNFEAGIPADGFYCAPNECIPAEALPAYLPTWDADIYGNATPITNPGLNVQAIDDFFNMGPEQFGLTYQIFVVDEVFTLTSTFLEQPTPTLAARQAQTSVPGACYPWCNNCLLEAQSSGKSPKLCLPGSAFETSLNQCEQCINVHRGDDTGFVQIAPQFQQFLDYCDQYATVVVTTSATVTTSNAGGTTISVVSSTISTTVTPKASASTSTSSGPLSSSTTVVATTVTTPTSPSSAAPTSPPITTTESAPSTSYTQTTVASTDWSQITIIMPVGDNSTTTVYGSTLPSGSATLVLPEPVSSSPVTSDVTGPAASGTSSASPATFTGAAVAVKFAASPGRNAWMTMLLDLLVPTLLALVF</sequence>
<feature type="compositionally biased region" description="Low complexity" evidence="1">
    <location>
        <begin position="124"/>
        <end position="134"/>
    </location>
</feature>
<dbReference type="HOGENOM" id="CLU_438040_0_0_1"/>
<dbReference type="AlphaFoldDB" id="A0A0D2AQ52"/>
<protein>
    <submittedName>
        <fullName evidence="3">Uncharacterized protein</fullName>
    </submittedName>
</protein>
<accession>A0A0D2AQ52</accession>
<dbReference type="PANTHER" id="PTHR38122">
    <property type="entry name" value="GLYCOPROTEIN X"/>
    <property type="match status" value="1"/>
</dbReference>
<feature type="compositionally biased region" description="Low complexity" evidence="1">
    <location>
        <begin position="423"/>
        <end position="473"/>
    </location>
</feature>
<keyword evidence="2" id="KW-0732">Signal</keyword>
<feature type="region of interest" description="Disordered" evidence="1">
    <location>
        <begin position="517"/>
        <end position="540"/>
    </location>
</feature>
<dbReference type="EMBL" id="KN847336">
    <property type="protein sequence ID" value="KIW42041.1"/>
    <property type="molecule type" value="Genomic_DNA"/>
</dbReference>
<gene>
    <name evidence="3" type="ORF">PV06_05628</name>
</gene>
<dbReference type="OrthoDB" id="5414836at2759"/>
<proteinExistence type="predicted"/>
<dbReference type="Proteomes" id="UP000053342">
    <property type="component" value="Unassembled WGS sequence"/>
</dbReference>
<evidence type="ECO:0000313" key="4">
    <source>
        <dbReference type="Proteomes" id="UP000053342"/>
    </source>
</evidence>
<evidence type="ECO:0000256" key="2">
    <source>
        <dbReference type="SAM" id="SignalP"/>
    </source>
</evidence>
<dbReference type="RefSeq" id="XP_016262257.1">
    <property type="nucleotide sequence ID" value="XM_016406653.1"/>
</dbReference>
<dbReference type="VEuPathDB" id="FungiDB:PV06_05628"/>
<dbReference type="PANTHER" id="PTHR38122:SF1">
    <property type="entry name" value="GLYCOPROTEIN X"/>
    <property type="match status" value="1"/>
</dbReference>
<feature type="region of interest" description="Disordered" evidence="1">
    <location>
        <begin position="112"/>
        <end position="134"/>
    </location>
</feature>
<dbReference type="GeneID" id="27357702"/>
<dbReference type="STRING" id="215243.A0A0D2AQ52"/>
<name>A0A0D2AQ52_9EURO</name>
<feature type="signal peptide" evidence="2">
    <location>
        <begin position="1"/>
        <end position="20"/>
    </location>
</feature>
<reference evidence="3 4" key="1">
    <citation type="submission" date="2015-01" db="EMBL/GenBank/DDBJ databases">
        <title>The Genome Sequence of Exophiala oligosperma CBS72588.</title>
        <authorList>
            <consortium name="The Broad Institute Genomics Platform"/>
            <person name="Cuomo C."/>
            <person name="de Hoog S."/>
            <person name="Gorbushina A."/>
            <person name="Stielow B."/>
            <person name="Teixiera M."/>
            <person name="Abouelleil A."/>
            <person name="Chapman S.B."/>
            <person name="Priest M."/>
            <person name="Young S.K."/>
            <person name="Wortman J."/>
            <person name="Nusbaum C."/>
            <person name="Birren B."/>
        </authorList>
    </citation>
    <scope>NUCLEOTIDE SEQUENCE [LARGE SCALE GENOMIC DNA]</scope>
    <source>
        <strain evidence="3 4">CBS 72588</strain>
    </source>
</reference>